<gene>
    <name evidence="3" type="ORF">Ahy_B05g074387</name>
</gene>
<dbReference type="InterPro" id="IPR036779">
    <property type="entry name" value="LysM_dom_sf"/>
</dbReference>
<feature type="domain" description="LysM" evidence="2">
    <location>
        <begin position="27"/>
        <end position="71"/>
    </location>
</feature>
<dbReference type="PANTHER" id="PTHR20932">
    <property type="entry name" value="LYSM AND PUTATIVE PEPTIDOGLYCAN-BINDING DOMAIN-CONTAINING PROTEIN"/>
    <property type="match status" value="1"/>
</dbReference>
<organism evidence="3 4">
    <name type="scientific">Arachis hypogaea</name>
    <name type="common">Peanut</name>
    <dbReference type="NCBI Taxonomy" id="3818"/>
    <lineage>
        <taxon>Eukaryota</taxon>
        <taxon>Viridiplantae</taxon>
        <taxon>Streptophyta</taxon>
        <taxon>Embryophyta</taxon>
        <taxon>Tracheophyta</taxon>
        <taxon>Spermatophyta</taxon>
        <taxon>Magnoliopsida</taxon>
        <taxon>eudicotyledons</taxon>
        <taxon>Gunneridae</taxon>
        <taxon>Pentapetalae</taxon>
        <taxon>rosids</taxon>
        <taxon>fabids</taxon>
        <taxon>Fabales</taxon>
        <taxon>Fabaceae</taxon>
        <taxon>Papilionoideae</taxon>
        <taxon>50 kb inversion clade</taxon>
        <taxon>dalbergioids sensu lato</taxon>
        <taxon>Dalbergieae</taxon>
        <taxon>Pterocarpus clade</taxon>
        <taxon>Arachis</taxon>
    </lineage>
</organism>
<dbReference type="OrthoDB" id="538216at2759"/>
<dbReference type="EMBL" id="SDMP01000015">
    <property type="protein sequence ID" value="RYR07070.1"/>
    <property type="molecule type" value="Genomic_DNA"/>
</dbReference>
<reference evidence="3 4" key="1">
    <citation type="submission" date="2019-01" db="EMBL/GenBank/DDBJ databases">
        <title>Sequencing of cultivated peanut Arachis hypogaea provides insights into genome evolution and oil improvement.</title>
        <authorList>
            <person name="Chen X."/>
        </authorList>
    </citation>
    <scope>NUCLEOTIDE SEQUENCE [LARGE SCALE GENOMIC DNA]</scope>
    <source>
        <strain evidence="4">cv. Fuhuasheng</strain>
        <tissue evidence="3">Leaves</tissue>
    </source>
</reference>
<feature type="compositionally biased region" description="Pro residues" evidence="1">
    <location>
        <begin position="75"/>
        <end position="86"/>
    </location>
</feature>
<dbReference type="Gene3D" id="3.10.350.10">
    <property type="entry name" value="LysM domain"/>
    <property type="match status" value="1"/>
</dbReference>
<protein>
    <recommendedName>
        <fullName evidence="2">LysM domain-containing protein</fullName>
    </recommendedName>
</protein>
<dbReference type="PANTHER" id="PTHR20932:SF36">
    <property type="entry name" value="OS03G0110600 PROTEIN"/>
    <property type="match status" value="1"/>
</dbReference>
<sequence length="357" mass="38281">MSPSNGLQNGGGVCGGVGGGGSGLNYIEHQVSKLDTLAGVAIKYGVEVADIKRMNGLATDLQMFALKTLKIPLPGRHPPSPSPTPSVPNGHAKLGDNSSERRPPRASQYCMKEPLQSLRLKPPKEKVSPAMTILQKYYGLSSSIARDTSETELAVYASDNSDHSGDDWFPKTSPISDLRSNHYPKSTNLVYDLLTGNDEMHEYVPLADIGDVGGEKSDEKSVRRRQKAEVDSRPVTPEKILKEGINGGSNGFSSNGKALSMRPKSASRANLLSESESGWLDSIAVGMGESIFTDTLSGVRKSSSASSLREQEKNNSASAWPTTMWNLKPDLQAAISKPIFDGLPIPITGRRSKTALD</sequence>
<dbReference type="SMART" id="SM00257">
    <property type="entry name" value="LysM"/>
    <property type="match status" value="1"/>
</dbReference>
<comment type="caution">
    <text evidence="3">The sequence shown here is derived from an EMBL/GenBank/DDBJ whole genome shotgun (WGS) entry which is preliminary data.</text>
</comment>
<dbReference type="PROSITE" id="PS51782">
    <property type="entry name" value="LYSM"/>
    <property type="match status" value="1"/>
</dbReference>
<evidence type="ECO:0000313" key="3">
    <source>
        <dbReference type="EMBL" id="RYR07070.1"/>
    </source>
</evidence>
<dbReference type="Proteomes" id="UP000289738">
    <property type="component" value="Chromosome B05"/>
</dbReference>
<evidence type="ECO:0000313" key="4">
    <source>
        <dbReference type="Proteomes" id="UP000289738"/>
    </source>
</evidence>
<proteinExistence type="predicted"/>
<feature type="region of interest" description="Disordered" evidence="1">
    <location>
        <begin position="241"/>
        <end position="260"/>
    </location>
</feature>
<dbReference type="SUPFAM" id="SSF54106">
    <property type="entry name" value="LysM domain"/>
    <property type="match status" value="1"/>
</dbReference>
<dbReference type="Gramene" id="arahy.Tifrunner.gnm2.ann2.Ah15g495900.1">
    <property type="protein sequence ID" value="arahy.Tifrunner.gnm2.ann2.Ah15g495900.1-CDS"/>
    <property type="gene ID" value="arahy.Tifrunner.gnm2.ann2.Ah15g495900"/>
</dbReference>
<keyword evidence="4" id="KW-1185">Reference proteome</keyword>
<dbReference type="SMR" id="A0A444YYR6"/>
<feature type="compositionally biased region" description="Basic and acidic residues" evidence="1">
    <location>
        <begin position="213"/>
        <end position="232"/>
    </location>
</feature>
<dbReference type="InterPro" id="IPR018392">
    <property type="entry name" value="LysM"/>
</dbReference>
<evidence type="ECO:0000256" key="1">
    <source>
        <dbReference type="SAM" id="MobiDB-lite"/>
    </source>
</evidence>
<evidence type="ECO:0000259" key="2">
    <source>
        <dbReference type="PROSITE" id="PS51782"/>
    </source>
</evidence>
<dbReference type="AlphaFoldDB" id="A0A444YYR6"/>
<feature type="region of interest" description="Disordered" evidence="1">
    <location>
        <begin position="72"/>
        <end position="106"/>
    </location>
</feature>
<feature type="region of interest" description="Disordered" evidence="1">
    <location>
        <begin position="302"/>
        <end position="321"/>
    </location>
</feature>
<dbReference type="Pfam" id="PF01476">
    <property type="entry name" value="LysM"/>
    <property type="match status" value="1"/>
</dbReference>
<dbReference type="InterPro" id="IPR045030">
    <property type="entry name" value="LYSM1-4"/>
</dbReference>
<accession>A0A444YYR6</accession>
<dbReference type="CDD" id="cd00118">
    <property type="entry name" value="LysM"/>
    <property type="match status" value="1"/>
</dbReference>
<feature type="region of interest" description="Disordered" evidence="1">
    <location>
        <begin position="211"/>
        <end position="235"/>
    </location>
</feature>
<name>A0A444YYR6_ARAHY</name>